<dbReference type="OrthoDB" id="9255585at2"/>
<sequence length="484" mass="54420">MLHQLKNTTNQTITTNGDTAFHSTFDAVLDLFGKGGAMRRDKEEFVRLFDKALAESAELAVKTLFYLRDVRGGQGERDVFRAGLRHLANVKGQKAEHLISLVAEYGRFDDLFVLFDTPLEKAMVSFVKEQLQQDIKGKEAGENISLSAKWMPSENASSKETRALAKRFVKAFGQKPTEYRKMLVSLRNHIDIVESHLSNDDVQGIDYEKIPSKAHQQYREAFKRRDTERYDAYLTAVENGEKKVNASTLYPYDIVHRAMNTHEEDKTLDVLWNNLPDFTGGKKDNSLVVVDVSGSMQGYEPNAPIKVAMGLGLYISERNEGLFHNHFLTFSERPQLVEVKGTTILNKIRNMAREDWGYNTNLQKTFKLILDTAVRNNLPKDEMVSRLIIVSDMQFDSAVEDSSGRVIDHAKKAFETAGYTFPEIIFWNVAGHSTVPVTKNESGVALVSGASPSTLKAILACEDVSPVKLMLDVLLAERYAPVTL</sequence>
<dbReference type="KEGG" id="jeo:JMA_40010"/>
<dbReference type="AlphaFoldDB" id="A0A0B5AZI2"/>
<geneLocation type="plasmid" evidence="4"/>
<dbReference type="SUPFAM" id="SSF53300">
    <property type="entry name" value="vWA-like"/>
    <property type="match status" value="1"/>
</dbReference>
<protein>
    <recommendedName>
        <fullName evidence="5">VWFA domain-containing protein</fullName>
    </recommendedName>
</protein>
<proteinExistence type="predicted"/>
<gene>
    <name evidence="3" type="ORF">JMA_40010</name>
</gene>
<dbReference type="InterPro" id="IPR058580">
    <property type="entry name" value="DUF2828"/>
</dbReference>
<keyword evidence="4" id="KW-1185">Reference proteome</keyword>
<evidence type="ECO:0000259" key="1">
    <source>
        <dbReference type="Pfam" id="PF11443"/>
    </source>
</evidence>
<dbReference type="Pfam" id="PF11443">
    <property type="entry name" value="DUF2828"/>
    <property type="match status" value="2"/>
</dbReference>
<organism evidence="3 4">
    <name type="scientific">Jeotgalibacillus malaysiensis</name>
    <dbReference type="NCBI Taxonomy" id="1508404"/>
    <lineage>
        <taxon>Bacteria</taxon>
        <taxon>Bacillati</taxon>
        <taxon>Bacillota</taxon>
        <taxon>Bacilli</taxon>
        <taxon>Bacillales</taxon>
        <taxon>Caryophanaceae</taxon>
        <taxon>Jeotgalibacillus</taxon>
    </lineage>
</organism>
<name>A0A0B5AZI2_9BACL</name>
<reference evidence="3 4" key="1">
    <citation type="submission" date="2014-08" db="EMBL/GenBank/DDBJ databases">
        <title>Complete genome of a marine bacteria Jeotgalibacillus malaysiensis.</title>
        <authorList>
            <person name="Yaakop A.S."/>
            <person name="Chan K.-G."/>
            <person name="Goh K.M."/>
        </authorList>
    </citation>
    <scope>NUCLEOTIDE SEQUENCE [LARGE SCALE GENOMIC DNA]</scope>
    <source>
        <strain evidence="3 4">D5</strain>
        <plasmid evidence="4">Plasmid</plasmid>
    </source>
</reference>
<dbReference type="HOGENOM" id="CLU_011744_1_2_9"/>
<dbReference type="Proteomes" id="UP000031449">
    <property type="component" value="Plasmid unnamed"/>
</dbReference>
<dbReference type="Pfam" id="PF25043">
    <property type="entry name" value="DUF7788"/>
    <property type="match status" value="1"/>
</dbReference>
<evidence type="ECO:0008006" key="5">
    <source>
        <dbReference type="Google" id="ProtNLM"/>
    </source>
</evidence>
<dbReference type="EMBL" id="CP009417">
    <property type="protein sequence ID" value="AJD93319.1"/>
    <property type="molecule type" value="Genomic_DNA"/>
</dbReference>
<feature type="domain" description="DUF7788" evidence="2">
    <location>
        <begin position="285"/>
        <end position="464"/>
    </location>
</feature>
<keyword evidence="3" id="KW-0614">Plasmid</keyword>
<dbReference type="PANTHER" id="PTHR31373">
    <property type="entry name" value="OS06G0652100 PROTEIN"/>
    <property type="match status" value="1"/>
</dbReference>
<evidence type="ECO:0000313" key="4">
    <source>
        <dbReference type="Proteomes" id="UP000031449"/>
    </source>
</evidence>
<evidence type="ECO:0000313" key="3">
    <source>
        <dbReference type="EMBL" id="AJD93319.1"/>
    </source>
</evidence>
<dbReference type="PANTHER" id="PTHR31373:SF27">
    <property type="entry name" value="TROVE DOMAIN-CONTAINING PROTEIN"/>
    <property type="match status" value="1"/>
</dbReference>
<dbReference type="BioCyc" id="JESP1508404:G14D9-13285-MONOMER"/>
<feature type="domain" description="DUF2828" evidence="1">
    <location>
        <begin position="14"/>
        <end position="85"/>
    </location>
</feature>
<dbReference type="InterPro" id="IPR056690">
    <property type="entry name" value="DUF7788"/>
</dbReference>
<evidence type="ECO:0000259" key="2">
    <source>
        <dbReference type="Pfam" id="PF25043"/>
    </source>
</evidence>
<dbReference type="InterPro" id="IPR036465">
    <property type="entry name" value="vWFA_dom_sf"/>
</dbReference>
<dbReference type="InterPro" id="IPR011205">
    <property type="entry name" value="UCP015417_vWA"/>
</dbReference>
<feature type="domain" description="DUF2828" evidence="1">
    <location>
        <begin position="129"/>
        <end position="266"/>
    </location>
</feature>
<accession>A0A0B5AZI2</accession>
<dbReference type="Gene3D" id="3.40.50.410">
    <property type="entry name" value="von Willebrand factor, type A domain"/>
    <property type="match status" value="1"/>
</dbReference>